<dbReference type="PANTHER" id="PTHR13383">
    <property type="entry name" value="RIBONUCLEASE H2 SUBUNIT B"/>
    <property type="match status" value="1"/>
</dbReference>
<dbReference type="InterPro" id="IPR041195">
    <property type="entry name" value="Rnh202_N"/>
</dbReference>
<gene>
    <name evidence="9" type="ORF">NADFUDRAFT_53246</name>
</gene>
<evidence type="ECO:0000259" key="8">
    <source>
        <dbReference type="Pfam" id="PF17745"/>
    </source>
</evidence>
<feature type="region of interest" description="Disordered" evidence="6">
    <location>
        <begin position="299"/>
        <end position="323"/>
    </location>
</feature>
<evidence type="ECO:0000256" key="1">
    <source>
        <dbReference type="ARBA" id="ARBA00004123"/>
    </source>
</evidence>
<evidence type="ECO:0000256" key="3">
    <source>
        <dbReference type="ARBA" id="ARBA00023242"/>
    </source>
</evidence>
<evidence type="ECO:0000256" key="6">
    <source>
        <dbReference type="SAM" id="MobiDB-lite"/>
    </source>
</evidence>
<protein>
    <recommendedName>
        <fullName evidence="2">Ribonuclease H2 subunit B</fullName>
    </recommendedName>
    <alternativeName>
        <fullName evidence="5">Ribonuclease HI subunit B</fullName>
    </alternativeName>
</protein>
<dbReference type="Gene3D" id="1.10.20.120">
    <property type="match status" value="1"/>
</dbReference>
<evidence type="ECO:0000259" key="7">
    <source>
        <dbReference type="Pfam" id="PF09468"/>
    </source>
</evidence>
<name>A0A1E3PDU0_9ASCO</name>
<organism evidence="9 10">
    <name type="scientific">Nadsonia fulvescens var. elongata DSM 6958</name>
    <dbReference type="NCBI Taxonomy" id="857566"/>
    <lineage>
        <taxon>Eukaryota</taxon>
        <taxon>Fungi</taxon>
        <taxon>Dikarya</taxon>
        <taxon>Ascomycota</taxon>
        <taxon>Saccharomycotina</taxon>
        <taxon>Dipodascomycetes</taxon>
        <taxon>Dipodascales</taxon>
        <taxon>Dipodascales incertae sedis</taxon>
        <taxon>Nadsonia</taxon>
    </lineage>
</organism>
<feature type="compositionally biased region" description="Basic residues" evidence="6">
    <location>
        <begin position="313"/>
        <end position="323"/>
    </location>
</feature>
<keyword evidence="10" id="KW-1185">Reference proteome</keyword>
<dbReference type="InterPro" id="IPR040456">
    <property type="entry name" value="RNase_H2_suB"/>
</dbReference>
<dbReference type="EMBL" id="KV454414">
    <property type="protein sequence ID" value="ODQ63583.1"/>
    <property type="molecule type" value="Genomic_DNA"/>
</dbReference>
<dbReference type="InterPro" id="IPR019024">
    <property type="entry name" value="RNase_H2_suB_wHTH"/>
</dbReference>
<dbReference type="Gene3D" id="2.20.25.530">
    <property type="match status" value="1"/>
</dbReference>
<dbReference type="PANTHER" id="PTHR13383:SF11">
    <property type="entry name" value="RIBONUCLEASE H2 SUBUNIT B"/>
    <property type="match status" value="1"/>
</dbReference>
<comment type="function">
    <text evidence="4">Non catalytic subunit of RNase H2, an endonuclease that specifically degrades the RNA of RNA:DNA hybrids. Participates in DNA replication, possibly by mediating the removal of lagging-strand Okazaki fragment RNA primers during DNA replication. Mediates the excision of single ribonucleotides from DNA:RNA duplexes.</text>
</comment>
<dbReference type="GO" id="GO:0005654">
    <property type="term" value="C:nucleoplasm"/>
    <property type="evidence" value="ECO:0007669"/>
    <property type="project" value="TreeGrafter"/>
</dbReference>
<dbReference type="Pfam" id="PF17745">
    <property type="entry name" value="Ydr279_N"/>
    <property type="match status" value="1"/>
</dbReference>
<dbReference type="Proteomes" id="UP000095009">
    <property type="component" value="Unassembled WGS sequence"/>
</dbReference>
<dbReference type="Pfam" id="PF09468">
    <property type="entry name" value="RNase_H2-Ydr279"/>
    <property type="match status" value="1"/>
</dbReference>
<dbReference type="OrthoDB" id="29098at2759"/>
<comment type="subcellular location">
    <subcellularLocation>
        <location evidence="1">Nucleus</location>
    </subcellularLocation>
</comment>
<feature type="domain" description="Ribonuclease H2 subunit B wHTH" evidence="7">
    <location>
        <begin position="118"/>
        <end position="263"/>
    </location>
</feature>
<evidence type="ECO:0000256" key="5">
    <source>
        <dbReference type="ARBA" id="ARBA00033464"/>
    </source>
</evidence>
<evidence type="ECO:0000313" key="10">
    <source>
        <dbReference type="Proteomes" id="UP000095009"/>
    </source>
</evidence>
<keyword evidence="3" id="KW-0539">Nucleus</keyword>
<evidence type="ECO:0000313" key="9">
    <source>
        <dbReference type="EMBL" id="ODQ63583.1"/>
    </source>
</evidence>
<evidence type="ECO:0000256" key="2">
    <source>
        <dbReference type="ARBA" id="ARBA00019062"/>
    </source>
</evidence>
<dbReference type="AlphaFoldDB" id="A0A1E3PDU0"/>
<dbReference type="STRING" id="857566.A0A1E3PDU0"/>
<feature type="domain" description="Rnh202 triple barrel" evidence="8">
    <location>
        <begin position="9"/>
        <end position="108"/>
    </location>
</feature>
<evidence type="ECO:0000256" key="4">
    <source>
        <dbReference type="ARBA" id="ARBA00024778"/>
    </source>
</evidence>
<reference evidence="9 10" key="1">
    <citation type="journal article" date="2016" name="Proc. Natl. Acad. Sci. U.S.A.">
        <title>Comparative genomics of biotechnologically important yeasts.</title>
        <authorList>
            <person name="Riley R."/>
            <person name="Haridas S."/>
            <person name="Wolfe K.H."/>
            <person name="Lopes M.R."/>
            <person name="Hittinger C.T."/>
            <person name="Goeker M."/>
            <person name="Salamov A.A."/>
            <person name="Wisecaver J.H."/>
            <person name="Long T.M."/>
            <person name="Calvey C.H."/>
            <person name="Aerts A.L."/>
            <person name="Barry K.W."/>
            <person name="Choi C."/>
            <person name="Clum A."/>
            <person name="Coughlan A.Y."/>
            <person name="Deshpande S."/>
            <person name="Douglass A.P."/>
            <person name="Hanson S.J."/>
            <person name="Klenk H.-P."/>
            <person name="LaButti K.M."/>
            <person name="Lapidus A."/>
            <person name="Lindquist E.A."/>
            <person name="Lipzen A.M."/>
            <person name="Meier-Kolthoff J.P."/>
            <person name="Ohm R.A."/>
            <person name="Otillar R.P."/>
            <person name="Pangilinan J.L."/>
            <person name="Peng Y."/>
            <person name="Rokas A."/>
            <person name="Rosa C.A."/>
            <person name="Scheuner C."/>
            <person name="Sibirny A.A."/>
            <person name="Slot J.C."/>
            <person name="Stielow J.B."/>
            <person name="Sun H."/>
            <person name="Kurtzman C.P."/>
            <person name="Blackwell M."/>
            <person name="Grigoriev I.V."/>
            <person name="Jeffries T.W."/>
        </authorList>
    </citation>
    <scope>NUCLEOTIDE SEQUENCE [LARGE SCALE GENOMIC DNA]</scope>
    <source>
        <strain evidence="9 10">DSM 6958</strain>
    </source>
</reference>
<sequence>MTERIFLIPNNCVDESSSLSILSLQHPRTSLPTRYILNSTNREILEITAITGKNPHIKNSKLEAQNAARSLLLVKEKLRVDDRGSANGSDTSDTRTFEDGRLFPSSTIYTCTSISILFLALPVLWRTRSKYLKLDDIHDLLLEDSPDFEYVAVRTLFPLRSVCDSLNMGQSQSEVAQDATKVEDENIHDNDFYRLNVSKLFSHLDALVARVSNSLPQSIIVKKVLDPLVSPEMLPTPEDMVSLAKQRTSIQMLSSYLLPEICAQYSATKEFKPLVDHLSSLAKKRTDILAVQNAMNDSMNNKRKGVNTTGPIMKKKPLVGKGAKSKVKTNVSGNSKLSSFFKPVAKKNI</sequence>
<proteinExistence type="predicted"/>
<dbReference type="GO" id="GO:0032299">
    <property type="term" value="C:ribonuclease H2 complex"/>
    <property type="evidence" value="ECO:0007669"/>
    <property type="project" value="InterPro"/>
</dbReference>
<dbReference type="GO" id="GO:0006401">
    <property type="term" value="P:RNA catabolic process"/>
    <property type="evidence" value="ECO:0007669"/>
    <property type="project" value="TreeGrafter"/>
</dbReference>
<accession>A0A1E3PDU0</accession>